<keyword evidence="5 7" id="KW-1133">Transmembrane helix</keyword>
<dbReference type="PROSITE" id="PS00211">
    <property type="entry name" value="ABC_TRANSPORTER_1"/>
    <property type="match status" value="1"/>
</dbReference>
<evidence type="ECO:0000313" key="10">
    <source>
        <dbReference type="EMBL" id="ACE06067.1"/>
    </source>
</evidence>
<evidence type="ECO:0000313" key="11">
    <source>
        <dbReference type="Proteomes" id="UP000001227"/>
    </source>
</evidence>
<feature type="domain" description="ABC transporter" evidence="8">
    <location>
        <begin position="340"/>
        <end position="574"/>
    </location>
</feature>
<dbReference type="InterPro" id="IPR027417">
    <property type="entry name" value="P-loop_NTPase"/>
</dbReference>
<keyword evidence="11" id="KW-1185">Reference proteome</keyword>
<protein>
    <recommendedName>
        <fullName evidence="12">ABC transporter related</fullName>
    </recommendedName>
</protein>
<evidence type="ECO:0000256" key="5">
    <source>
        <dbReference type="ARBA" id="ARBA00022989"/>
    </source>
</evidence>
<dbReference type="PANTHER" id="PTHR24221:SF654">
    <property type="entry name" value="ATP-BINDING CASSETTE SUB-FAMILY B MEMBER 6"/>
    <property type="match status" value="1"/>
</dbReference>
<evidence type="ECO:0008006" key="12">
    <source>
        <dbReference type="Google" id="ProtNLM"/>
    </source>
</evidence>
<dbReference type="STRING" id="452471.Aasi_0674"/>
<dbReference type="InterPro" id="IPR003593">
    <property type="entry name" value="AAA+_ATPase"/>
</dbReference>
<dbReference type="AlphaFoldDB" id="B3ES65"/>
<dbReference type="SUPFAM" id="SSF90123">
    <property type="entry name" value="ABC transporter transmembrane region"/>
    <property type="match status" value="1"/>
</dbReference>
<keyword evidence="4" id="KW-0067">ATP-binding</keyword>
<name>B3ES65_AMOA5</name>
<dbReference type="FunFam" id="3.40.50.300:FF:000218">
    <property type="entry name" value="Multidrug ABC transporter ATP-binding protein"/>
    <property type="match status" value="1"/>
</dbReference>
<keyword evidence="6 7" id="KW-0472">Membrane</keyword>
<dbReference type="RefSeq" id="WP_012472838.1">
    <property type="nucleotide sequence ID" value="NC_010830.1"/>
</dbReference>
<evidence type="ECO:0000256" key="2">
    <source>
        <dbReference type="ARBA" id="ARBA00022692"/>
    </source>
</evidence>
<dbReference type="GO" id="GO:0140359">
    <property type="term" value="F:ABC-type transporter activity"/>
    <property type="evidence" value="ECO:0007669"/>
    <property type="project" value="InterPro"/>
</dbReference>
<dbReference type="SUPFAM" id="SSF52540">
    <property type="entry name" value="P-loop containing nucleoside triphosphate hydrolases"/>
    <property type="match status" value="1"/>
</dbReference>
<dbReference type="HOGENOM" id="CLU_000604_84_3_10"/>
<feature type="transmembrane region" description="Helical" evidence="7">
    <location>
        <begin position="12"/>
        <end position="31"/>
    </location>
</feature>
<gene>
    <name evidence="10" type="ordered locus">Aasi_0674</name>
</gene>
<feature type="transmembrane region" description="Helical" evidence="7">
    <location>
        <begin position="132"/>
        <end position="156"/>
    </location>
</feature>
<reference evidence="10 11" key="1">
    <citation type="journal article" date="2010" name="J. Bacteriol.">
        <title>The genome of the amoeba symbiont 'Candidatus Amoebophilus asiaticus' reveals common mechanisms for host cell interaction among amoeba-associated bacteria.</title>
        <authorList>
            <person name="Schmitz-Esser S."/>
            <person name="Tischler P."/>
            <person name="Arnold R."/>
            <person name="Montanaro J."/>
            <person name="Wagner M."/>
            <person name="Rattei T."/>
            <person name="Horn M."/>
        </authorList>
    </citation>
    <scope>NUCLEOTIDE SEQUENCE [LARGE SCALE GENOMIC DNA]</scope>
    <source>
        <strain evidence="10 11">5a2</strain>
    </source>
</reference>
<dbReference type="Pfam" id="PF00005">
    <property type="entry name" value="ABC_tran"/>
    <property type="match status" value="1"/>
</dbReference>
<feature type="domain" description="ABC transmembrane type-1" evidence="9">
    <location>
        <begin position="37"/>
        <end position="306"/>
    </location>
</feature>
<keyword evidence="3" id="KW-0547">Nucleotide-binding</keyword>
<dbReference type="InterPro" id="IPR036640">
    <property type="entry name" value="ABC1_TM_sf"/>
</dbReference>
<feature type="transmembrane region" description="Helical" evidence="7">
    <location>
        <begin position="162"/>
        <end position="181"/>
    </location>
</feature>
<proteinExistence type="predicted"/>
<sequence>MTKSYKFILDVLKPYWLHLFFLGFIELFWAIDLSLRPYLVKVMLDRLEGYTGEIIYSLLLYPAAAYIAFSIGNAFIFRLSDFIYLKAIPIFRNQLILKSLTKIHQHPYSYFQKHFGGAIATRIGEMVDSAETLISVFIYRLLAHSLAFIIACYTIGRAVHAHLAFILIIYATIFVYISYLLSRKPYRLSKNYLERYALLMGKLIDSINNSLSVILFGRRKYERAYIAKQARLEAEMSQELQWAVLVNQALTSLFLAFLIASVLVYLIYLRRWGLVTVGDFSLTLTLSLALVKNLQDIVSDFLKFSQHLGKCALAIEFIDAPPMVHKSLNAPKLNVKEGKIEFHEVYFGYEPNKLLFDNLSLVIKPQQKIGLVGYSGSGKTTFVNLIMGIFPLYSGKILIDGQDISEVNQDSLHQAISFIPQEPLLFNRSILENIAYGNLPASEEDILNAAKQAYADEFIERLPDKYHTIVGERGMKLSGGQRQRIAIARALLKNTRIFIFDEISSVLDPLTESYLQKSLDKIIQQKTVITIAHRLSTLMRMDSLLVFDKGKIVEQGTHSELLLKGGIYSQLWKTQASAFGV</sequence>
<dbReference type="EMBL" id="CP001102">
    <property type="protein sequence ID" value="ACE06067.1"/>
    <property type="molecule type" value="Genomic_DNA"/>
</dbReference>
<dbReference type="Gene3D" id="1.20.1560.10">
    <property type="entry name" value="ABC transporter type 1, transmembrane domain"/>
    <property type="match status" value="1"/>
</dbReference>
<dbReference type="eggNOG" id="COG1132">
    <property type="taxonomic scope" value="Bacteria"/>
</dbReference>
<evidence type="ECO:0000256" key="7">
    <source>
        <dbReference type="SAM" id="Phobius"/>
    </source>
</evidence>
<dbReference type="InterPro" id="IPR003439">
    <property type="entry name" value="ABC_transporter-like_ATP-bd"/>
</dbReference>
<dbReference type="OrthoDB" id="1522160at2"/>
<evidence type="ECO:0000259" key="9">
    <source>
        <dbReference type="PROSITE" id="PS50929"/>
    </source>
</evidence>
<dbReference type="Gene3D" id="3.40.50.300">
    <property type="entry name" value="P-loop containing nucleotide triphosphate hydrolases"/>
    <property type="match status" value="1"/>
</dbReference>
<evidence type="ECO:0000256" key="4">
    <source>
        <dbReference type="ARBA" id="ARBA00022840"/>
    </source>
</evidence>
<evidence type="ECO:0000256" key="3">
    <source>
        <dbReference type="ARBA" id="ARBA00022741"/>
    </source>
</evidence>
<dbReference type="GO" id="GO:0016887">
    <property type="term" value="F:ATP hydrolysis activity"/>
    <property type="evidence" value="ECO:0007669"/>
    <property type="project" value="InterPro"/>
</dbReference>
<dbReference type="GO" id="GO:0005886">
    <property type="term" value="C:plasma membrane"/>
    <property type="evidence" value="ECO:0007669"/>
    <property type="project" value="UniProtKB-SubCell"/>
</dbReference>
<feature type="transmembrane region" description="Helical" evidence="7">
    <location>
        <begin position="242"/>
        <end position="266"/>
    </location>
</feature>
<dbReference type="KEGG" id="aas:Aasi_0674"/>
<keyword evidence="2 7" id="KW-0812">Transmembrane</keyword>
<dbReference type="PROSITE" id="PS50929">
    <property type="entry name" value="ABC_TM1F"/>
    <property type="match status" value="1"/>
</dbReference>
<dbReference type="GO" id="GO:0034040">
    <property type="term" value="F:ATPase-coupled lipid transmembrane transporter activity"/>
    <property type="evidence" value="ECO:0007669"/>
    <property type="project" value="TreeGrafter"/>
</dbReference>
<dbReference type="Proteomes" id="UP000001227">
    <property type="component" value="Chromosome"/>
</dbReference>
<dbReference type="PROSITE" id="PS50893">
    <property type="entry name" value="ABC_TRANSPORTER_2"/>
    <property type="match status" value="1"/>
</dbReference>
<dbReference type="PANTHER" id="PTHR24221">
    <property type="entry name" value="ATP-BINDING CASSETTE SUB-FAMILY B"/>
    <property type="match status" value="1"/>
</dbReference>
<feature type="transmembrane region" description="Helical" evidence="7">
    <location>
        <begin position="54"/>
        <end position="76"/>
    </location>
</feature>
<dbReference type="SMART" id="SM00382">
    <property type="entry name" value="AAA"/>
    <property type="match status" value="1"/>
</dbReference>
<evidence type="ECO:0000259" key="8">
    <source>
        <dbReference type="PROSITE" id="PS50893"/>
    </source>
</evidence>
<comment type="subcellular location">
    <subcellularLocation>
        <location evidence="1">Cell membrane</location>
        <topology evidence="1">Multi-pass membrane protein</topology>
    </subcellularLocation>
</comment>
<dbReference type="InterPro" id="IPR011527">
    <property type="entry name" value="ABC1_TM_dom"/>
</dbReference>
<organism evidence="10 11">
    <name type="scientific">Amoebophilus asiaticus (strain 5a2)</name>
    <dbReference type="NCBI Taxonomy" id="452471"/>
    <lineage>
        <taxon>Bacteria</taxon>
        <taxon>Pseudomonadati</taxon>
        <taxon>Bacteroidota</taxon>
        <taxon>Cytophagia</taxon>
        <taxon>Cytophagales</taxon>
        <taxon>Amoebophilaceae</taxon>
        <taxon>Candidatus Amoebophilus</taxon>
    </lineage>
</organism>
<dbReference type="GO" id="GO:0005524">
    <property type="term" value="F:ATP binding"/>
    <property type="evidence" value="ECO:0007669"/>
    <property type="project" value="UniProtKB-KW"/>
</dbReference>
<dbReference type="InterPro" id="IPR017871">
    <property type="entry name" value="ABC_transporter-like_CS"/>
</dbReference>
<evidence type="ECO:0000256" key="1">
    <source>
        <dbReference type="ARBA" id="ARBA00004651"/>
    </source>
</evidence>
<dbReference type="InterPro" id="IPR039421">
    <property type="entry name" value="Type_1_exporter"/>
</dbReference>
<accession>B3ES65</accession>
<dbReference type="Pfam" id="PF00664">
    <property type="entry name" value="ABC_membrane"/>
    <property type="match status" value="1"/>
</dbReference>
<evidence type="ECO:0000256" key="6">
    <source>
        <dbReference type="ARBA" id="ARBA00023136"/>
    </source>
</evidence>